<feature type="domain" description="Vacuolar protein sorting-associated protein 13 VPS13 adaptor binding" evidence="1">
    <location>
        <begin position="1476"/>
        <end position="1747"/>
    </location>
</feature>
<dbReference type="Pfam" id="PF25036">
    <property type="entry name" value="VPS13_VAB"/>
    <property type="match status" value="2"/>
</dbReference>
<name>A0AAV9CCF7_ACOCL</name>
<organism evidence="3 4">
    <name type="scientific">Acorus calamus</name>
    <name type="common">Sweet flag</name>
    <dbReference type="NCBI Taxonomy" id="4465"/>
    <lineage>
        <taxon>Eukaryota</taxon>
        <taxon>Viridiplantae</taxon>
        <taxon>Streptophyta</taxon>
        <taxon>Embryophyta</taxon>
        <taxon>Tracheophyta</taxon>
        <taxon>Spermatophyta</taxon>
        <taxon>Magnoliopsida</taxon>
        <taxon>Liliopsida</taxon>
        <taxon>Acoraceae</taxon>
        <taxon>Acorus</taxon>
    </lineage>
</organism>
<accession>A0AAV9CCF7</accession>
<feature type="domain" description="Vacuolar protein sorting-associated protein 13 VPS13 adaptor binding" evidence="1">
    <location>
        <begin position="1913"/>
        <end position="2128"/>
    </location>
</feature>
<proteinExistence type="predicted"/>
<reference evidence="3" key="1">
    <citation type="journal article" date="2023" name="Nat. Commun.">
        <title>Diploid and tetraploid genomes of Acorus and the evolution of monocots.</title>
        <authorList>
            <person name="Ma L."/>
            <person name="Liu K.W."/>
            <person name="Li Z."/>
            <person name="Hsiao Y.Y."/>
            <person name="Qi Y."/>
            <person name="Fu T."/>
            <person name="Tang G.D."/>
            <person name="Zhang D."/>
            <person name="Sun W.H."/>
            <person name="Liu D.K."/>
            <person name="Li Y."/>
            <person name="Chen G.Z."/>
            <person name="Liu X.D."/>
            <person name="Liao X.Y."/>
            <person name="Jiang Y.T."/>
            <person name="Yu X."/>
            <person name="Hao Y."/>
            <person name="Huang J."/>
            <person name="Zhao X.W."/>
            <person name="Ke S."/>
            <person name="Chen Y.Y."/>
            <person name="Wu W.L."/>
            <person name="Hsu J.L."/>
            <person name="Lin Y.F."/>
            <person name="Huang M.D."/>
            <person name="Li C.Y."/>
            <person name="Huang L."/>
            <person name="Wang Z.W."/>
            <person name="Zhao X."/>
            <person name="Zhong W.Y."/>
            <person name="Peng D.H."/>
            <person name="Ahmad S."/>
            <person name="Lan S."/>
            <person name="Zhang J.S."/>
            <person name="Tsai W.C."/>
            <person name="Van de Peer Y."/>
            <person name="Liu Z.J."/>
        </authorList>
    </citation>
    <scope>NUCLEOTIDE SEQUENCE</scope>
    <source>
        <strain evidence="3">CP</strain>
    </source>
</reference>
<dbReference type="EMBL" id="JAUJYO010000020">
    <property type="protein sequence ID" value="KAK1286457.1"/>
    <property type="molecule type" value="Genomic_DNA"/>
</dbReference>
<keyword evidence="4" id="KW-1185">Reference proteome</keyword>
<feature type="domain" description="Intermembrane lipid transfer protein VPS13-like C-terminal" evidence="2">
    <location>
        <begin position="2710"/>
        <end position="2779"/>
    </location>
</feature>
<evidence type="ECO:0000259" key="1">
    <source>
        <dbReference type="Pfam" id="PF25036"/>
    </source>
</evidence>
<evidence type="ECO:0000313" key="4">
    <source>
        <dbReference type="Proteomes" id="UP001180020"/>
    </source>
</evidence>
<evidence type="ECO:0000313" key="3">
    <source>
        <dbReference type="EMBL" id="KAK1286457.1"/>
    </source>
</evidence>
<comment type="caution">
    <text evidence="3">The sequence shown here is derived from an EMBL/GenBank/DDBJ whole genome shotgun (WGS) entry which is preliminary data.</text>
</comment>
<dbReference type="PANTHER" id="PTHR16166:SF143">
    <property type="entry name" value="PROTEIN SORTING-ASSOCIATED PROTEIN, PUTATIVE (DUF1162)-RELATED"/>
    <property type="match status" value="1"/>
</dbReference>
<protein>
    <recommendedName>
        <fullName evidence="5">Vacuolar protein sorting-associated protein 13 VPS13 adaptor binding domain-containing protein</fullName>
    </recommendedName>
</protein>
<dbReference type="PANTHER" id="PTHR16166">
    <property type="entry name" value="VACUOLAR PROTEIN SORTING-ASSOCIATED PROTEIN VPS13"/>
    <property type="match status" value="1"/>
</dbReference>
<dbReference type="GO" id="GO:0006623">
    <property type="term" value="P:protein targeting to vacuole"/>
    <property type="evidence" value="ECO:0007669"/>
    <property type="project" value="TreeGrafter"/>
</dbReference>
<dbReference type="Pfam" id="PF25037">
    <property type="entry name" value="VPS13_C"/>
    <property type="match status" value="1"/>
</dbReference>
<dbReference type="InterPro" id="IPR026847">
    <property type="entry name" value="VPS13"/>
</dbReference>
<dbReference type="InterPro" id="IPR009543">
    <property type="entry name" value="VPS13_VAB"/>
</dbReference>
<dbReference type="InterPro" id="IPR056748">
    <property type="entry name" value="VPS13-like_C"/>
</dbReference>
<gene>
    <name evidence="3" type="ORF">QJS10_CPB20g01624</name>
</gene>
<sequence>MHVQPFIIVQVRVPPTNGDFERSVEVVVQPFKVIYDPCLILDLVDLHYMLDSFQFQHERVLSSLNGFENRKVRLLSKLEYTSLNSKKTSWDINFEDIIMHLPLDNVNSDIVVLVVKLGALHLKSKTSKEKTVMFDYLAYSFTNRKHASSECMDMNFDLGDLYNYFEIILSNIEMNMVVPNLPETVSLVDKFDASISVGSCMFLDEPWLKQLAVHCKAVSLKVHFSALIYAAIIRLSMQLFEMRSVAVNQGMQKLHLYETGKTAHSEVLQHSVSAELGNLTFSVKLDDDAENSSIITFILGGIDIQFAVHEYLEYLISIKMLEVSTYRLNGESGDHILCLSRNSSALKSMLQCKTGLPSDLCGEKIESSEQCFLLQHRAKRSAIKCDEYTLCLDDIDIHVFPKIFGSLKFFFERICMLGVPSSFNSVESSLGPCQETIHKESINGIDLHNCVFSDFVDIESTMSTGISLDSFPFLTVQNCFGNFLSGTDLEQNVQCFRENNLKKRAEAVNISMMRGPNNVEALNILATYNNIKSSVFKMNFNGIKVHFHDLSCIIGTVTLPASNLLLSFHKPDCWELLCSAVGVNISSSWSSLNAHECLWGAATLNVTPILNIRIRKNMVEDQYPLTEISFGIQYVCCILPADYLSILIGYFSLPDWKENHNQQSIEILQHENIEDLLCDVIYKFEILDSTLILPAENTMDYSMQVGLQQLYFSFIPKCDSKDVFKDVPQECIIPAHKVPDRVHLVNVFGKNTSLSLLLIEKDDRQHILKLDNNDTKTIPLISELDAGLWLRIPYEQSSKNYGFPTLVMIKADVCNFIAEDNYFLLGLEATMSVVDQLSSVDTQSQYYRSDVLQFIQLKRILKVSTASHDDSKESFMELRFYANALEIKLCHSILNHHSNFSREVAKANMQISLSASLRNDVPRNMDVDISGLVLYSFQNSVVLAACGDHTSSCLQINYLQSDQGTDEIVLAIPCLDIWLHLSDWEELIVFVKSCGHASSKTDFSSSESSKSYLRVKSKDVTVSFHLPVRMTGKDSGCQDNKAEVSLPNNLPTNMEGKDTKRCMYLVVSLESRDIELILSSLCLKLKCMIEKTRAVLQITEVQNSISLPFFQTSQVSLGARVTEQKDSYYIFSEVQVDTLDIGLSHQLINFWNGISFEISDRASSPIPLFHTSLKVSLRKASLLLSDGRWHSSGPILEILMRNIAAKASKMENVFECSILGDLSGSYNNFQKVMWEPFIEPWSFQLKLVRTQDQNIILSGPTVTDIHIQSAAQLSLNLTEPFLEAIFRGIEMIRDACHHGRENNIPDCEEILEHHTTSDISMKRYAPYILQNDTSLPLLFRVFHGPANIDNISTVKIESMVQPGCSVPIYIDENSEEQMSQNRIAHSSENLSHKIASSVVHHMMSIQLDGTSFPSKPMSMDLVGLSYFEVDFSKPKSSDTNDVGKEENFSHVDSDDHFGRDSNKGFFVPVVFEVSMQRYRKLIRLYSTVVLLNETTMPLEIRFDIPFGVSSKILDPIYPGQEFPLPVHLAKSGRMTWRPLGGDYLWSEAHALSNILSHEHKLGFTRSFVCYPSHPSSDPFRCCISIQDYGLPSSCGPRMQKLDTSTKWFIRQVRLTTPLLVKNYLPVAMSLTIESCGVMHSILLPELDSASIFHIDSNHDLGLTLHMHGFKPSISKFSRAETFIATSKLNGSIFSLSETLTFYPDTSSNDPICVSLDKMVDAYCNAREICLYVPFLIYNCSGLSLAIAHGSHGKQGHTYIFPPSYHFLGQEQLLTTKNGLAIVSDQDTNVSTLNVNNLMNPLSQDPTISIRKNANLHFHRSLNQYSSDISRHSPRQFQIHVSENGEAPYEGPTGSTRSQLNLSGIVGSGSDRPDNEYGRKVKAFIYSPIGSSPESELMVRLCAYLPECSMENNQNPAWSSPFYLIPPSGSNTVIIPRPHTTGAFVVSVTSSSLPGELTGKTRAISIQPRYIICNACNKDLCYKQKGSDYFYHLNVGEHSHIHWDDTARELLISIRFNELGWQWSGSFLPDRLGDVLVKMRNYVSGAINMVRVEVQNADVSITDDKIVGRSNGSLGTLLILLSDDNTGFMPYRIDNFSKENLRIFQQKCECSETIVHSYTSCNYVWDEPYYPHRLIVEVPGERVLGSFCLDDVREFVPVLLPSTSEKPERKFFLSIYAEGATKVLSIIDSGYHNVEDIKQTRFLRIRGQRECDQENRFEFTERISVHASLIGVSLINSSPQELIFACAKGTTIELMQSSDQQKINLEILSLQIDNQLYDTTFPTLLSFEHLYRHSTQPRQNKEADSKIKNENVSPIVSEFSHEPVIHLSAARWRNVDCSLVSFEYIKFRLSPLRIEIEEQILLSLIDYIKNLASRLQSTNMPNQSWVDGGFDECFQLVPTYERSRDMNTVKPCSLKVSQFTDNHKIMESLPSIVPIGAPWQKLFLLARRQKKIYVEAFDLASIKLTISFSSDPWVTKKDDREDAESLIRASSSAFQRGLMALIDIEGVPVYLRELTLMHLMASQESIQDMIVRHYTRQLRNEIYKVFGSAGVFGNPMGFARNVGVGIKDFLSASSKSIVQSPAELVTGVAQGSKSLVSNTVYAISSAATQFSKAAHKGIVAFTFDQQAVRQNGPHSYGKGVLDEFLEGLTGLLQSPIKGAEKHGLPGVFSGIALGTAGLVARPMASILEVTGKTAQSIRNRSSPHQARCLRMRFPRPLARDLPLLPYSWEEAIGTYMLLEADNAKYRNEIFIMCKALKHPGKFVVVTTKLVLVFRSSSLVGFHSPEFCGIANPEWVIEAEIGLETVIHIDREQEIVNIIGSNVVSPSKQNQQKRTSSSRMNQWTSPTTMPICQMSLEFSSMEEAEDTFQVVWSTLQQGKERGWESYVLHRHHQKR</sequence>
<evidence type="ECO:0000259" key="2">
    <source>
        <dbReference type="Pfam" id="PF25037"/>
    </source>
</evidence>
<dbReference type="GO" id="GO:0045053">
    <property type="term" value="P:protein retention in Golgi apparatus"/>
    <property type="evidence" value="ECO:0007669"/>
    <property type="project" value="TreeGrafter"/>
</dbReference>
<dbReference type="Proteomes" id="UP001180020">
    <property type="component" value="Unassembled WGS sequence"/>
</dbReference>
<reference evidence="3" key="2">
    <citation type="submission" date="2023-06" db="EMBL/GenBank/DDBJ databases">
        <authorList>
            <person name="Ma L."/>
            <person name="Liu K.-W."/>
            <person name="Li Z."/>
            <person name="Hsiao Y.-Y."/>
            <person name="Qi Y."/>
            <person name="Fu T."/>
            <person name="Tang G."/>
            <person name="Zhang D."/>
            <person name="Sun W.-H."/>
            <person name="Liu D.-K."/>
            <person name="Li Y."/>
            <person name="Chen G.-Z."/>
            <person name="Liu X.-D."/>
            <person name="Liao X.-Y."/>
            <person name="Jiang Y.-T."/>
            <person name="Yu X."/>
            <person name="Hao Y."/>
            <person name="Huang J."/>
            <person name="Zhao X.-W."/>
            <person name="Ke S."/>
            <person name="Chen Y.-Y."/>
            <person name="Wu W.-L."/>
            <person name="Hsu J.-L."/>
            <person name="Lin Y.-F."/>
            <person name="Huang M.-D."/>
            <person name="Li C.-Y."/>
            <person name="Huang L."/>
            <person name="Wang Z.-W."/>
            <person name="Zhao X."/>
            <person name="Zhong W.-Y."/>
            <person name="Peng D.-H."/>
            <person name="Ahmad S."/>
            <person name="Lan S."/>
            <person name="Zhang J.-S."/>
            <person name="Tsai W.-C."/>
            <person name="Van De Peer Y."/>
            <person name="Liu Z.-J."/>
        </authorList>
    </citation>
    <scope>NUCLEOTIDE SEQUENCE</scope>
    <source>
        <strain evidence="3">CP</strain>
        <tissue evidence="3">Leaves</tissue>
    </source>
</reference>
<evidence type="ECO:0008006" key="5">
    <source>
        <dbReference type="Google" id="ProtNLM"/>
    </source>
</evidence>